<dbReference type="SUPFAM" id="SSF53335">
    <property type="entry name" value="S-adenosyl-L-methionine-dependent methyltransferases"/>
    <property type="match status" value="1"/>
</dbReference>
<keyword evidence="1 4" id="KW-0489">Methyltransferase</keyword>
<sequence>MKEKPIKVGEIFEAEITGISHQGWGIGRIEGFTVFVPGSLVGEIVQAEIDQMKKNFAVAKLIRVIHESPYRMIPPCYVYDSCGGCQLQHARYEHQLEMKKKIVEDALRKIAQMPEVEVRPVLGMSHPWQYRNRIQLHVKIYHDQVELGFFKPGSHELISFRECLLVPDVFNHIRSFLQEELTTYKDSDNLSSLRHIVLKISAYTKEIAVIFVTSEKKFPLLPKLAQSLSGRFPEVVSVIQNIQKKESGVLFGPRWQHILGKEKLEDKIGNVLYSISPGSFIQVNPEQTLILYDQIRDFADLKGGETVLDVYCGMGSISLQMAEKAGQVIGIEEFPEAVKDADYNARLNGFNNVQFLAGKAEDLLPELAANGVNPQLLIVDPPRKGCDPAVLSAIAKMNPPKLIYVSCEPSTLARDLKTLGQHGYQMVTVQPVDMFGQTGHVETVVLLSHKKSQASSPSL</sequence>
<feature type="active site" description="Nucleophile" evidence="4">
    <location>
        <position position="407"/>
    </location>
</feature>
<keyword evidence="3 4" id="KW-0949">S-adenosyl-L-methionine</keyword>
<evidence type="ECO:0000256" key="4">
    <source>
        <dbReference type="PROSITE-ProRule" id="PRU01024"/>
    </source>
</evidence>
<dbReference type="Proteomes" id="UP001524944">
    <property type="component" value="Unassembled WGS sequence"/>
</dbReference>
<dbReference type="InterPro" id="IPR029063">
    <property type="entry name" value="SAM-dependent_MTases_sf"/>
</dbReference>
<evidence type="ECO:0000256" key="1">
    <source>
        <dbReference type="ARBA" id="ARBA00022603"/>
    </source>
</evidence>
<name>A0ABT1Y752_9FIRM</name>
<dbReference type="CDD" id="cd02440">
    <property type="entry name" value="AdoMet_MTases"/>
    <property type="match status" value="1"/>
</dbReference>
<dbReference type="Pfam" id="PF01938">
    <property type="entry name" value="TRAM"/>
    <property type="match status" value="1"/>
</dbReference>
<dbReference type="InterPro" id="IPR002792">
    <property type="entry name" value="TRAM_dom"/>
</dbReference>
<feature type="binding site" evidence="4">
    <location>
        <position position="380"/>
    </location>
    <ligand>
        <name>S-adenosyl-L-methionine</name>
        <dbReference type="ChEBI" id="CHEBI:59789"/>
    </ligand>
</feature>
<dbReference type="Pfam" id="PF05958">
    <property type="entry name" value="tRNA_U5-meth_tr"/>
    <property type="match status" value="1"/>
</dbReference>
<feature type="domain" description="TRAM" evidence="5">
    <location>
        <begin position="5"/>
        <end position="63"/>
    </location>
</feature>
<dbReference type="PROSITE" id="PS51687">
    <property type="entry name" value="SAM_MT_RNA_M5U"/>
    <property type="match status" value="1"/>
</dbReference>
<comment type="similarity">
    <text evidence="4">Belongs to the class I-like SAM-binding methyltransferase superfamily. RNA M5U methyltransferase family.</text>
</comment>
<dbReference type="Gene3D" id="3.40.50.150">
    <property type="entry name" value="Vaccinia Virus protein VP39"/>
    <property type="match status" value="1"/>
</dbReference>
<dbReference type="GO" id="GO:0008168">
    <property type="term" value="F:methyltransferase activity"/>
    <property type="evidence" value="ECO:0007669"/>
    <property type="project" value="UniProtKB-KW"/>
</dbReference>
<keyword evidence="7" id="KW-1185">Reference proteome</keyword>
<dbReference type="InterPro" id="IPR012340">
    <property type="entry name" value="NA-bd_OB-fold"/>
</dbReference>
<accession>A0ABT1Y752</accession>
<reference evidence="6 7" key="1">
    <citation type="submission" date="2022-08" db="EMBL/GenBank/DDBJ databases">
        <title>Proteogenomics of the novel Dehalobacterium formicoaceticum strain EZ94 highlights a key role of methyltransferases during anaerobic dichloromethane degradation.</title>
        <authorList>
            <person name="Wasmund K."/>
        </authorList>
    </citation>
    <scope>NUCLEOTIDE SEQUENCE [LARGE SCALE GENOMIC DNA]</scope>
    <source>
        <strain evidence="6 7">EZ94</strain>
    </source>
</reference>
<comment type="caution">
    <text evidence="6">The sequence shown here is derived from an EMBL/GenBank/DDBJ whole genome shotgun (WGS) entry which is preliminary data.</text>
</comment>
<dbReference type="SUPFAM" id="SSF50249">
    <property type="entry name" value="Nucleic acid-binding proteins"/>
    <property type="match status" value="1"/>
</dbReference>
<dbReference type="Gene3D" id="2.40.50.140">
    <property type="entry name" value="Nucleic acid-binding proteins"/>
    <property type="match status" value="1"/>
</dbReference>
<dbReference type="EC" id="2.1.1.190" evidence="6"/>
<dbReference type="PANTHER" id="PTHR11061">
    <property type="entry name" value="RNA M5U METHYLTRANSFERASE"/>
    <property type="match status" value="1"/>
</dbReference>
<evidence type="ECO:0000256" key="2">
    <source>
        <dbReference type="ARBA" id="ARBA00022679"/>
    </source>
</evidence>
<evidence type="ECO:0000256" key="3">
    <source>
        <dbReference type="ARBA" id="ARBA00022691"/>
    </source>
</evidence>
<feature type="binding site" evidence="4">
    <location>
        <position position="332"/>
    </location>
    <ligand>
        <name>S-adenosyl-L-methionine</name>
        <dbReference type="ChEBI" id="CHEBI:59789"/>
    </ligand>
</feature>
<organism evidence="6 7">
    <name type="scientific">Dehalobacterium formicoaceticum</name>
    <dbReference type="NCBI Taxonomy" id="51515"/>
    <lineage>
        <taxon>Bacteria</taxon>
        <taxon>Bacillati</taxon>
        <taxon>Bacillota</taxon>
        <taxon>Clostridia</taxon>
        <taxon>Eubacteriales</taxon>
        <taxon>Peptococcaceae</taxon>
        <taxon>Dehalobacterium</taxon>
    </lineage>
</organism>
<dbReference type="PANTHER" id="PTHR11061:SF30">
    <property type="entry name" value="TRNA (URACIL(54)-C(5))-METHYLTRANSFERASE"/>
    <property type="match status" value="1"/>
</dbReference>
<evidence type="ECO:0000259" key="5">
    <source>
        <dbReference type="PROSITE" id="PS50926"/>
    </source>
</evidence>
<evidence type="ECO:0000313" key="6">
    <source>
        <dbReference type="EMBL" id="MCR6546693.1"/>
    </source>
</evidence>
<dbReference type="RefSeq" id="WP_257913974.1">
    <property type="nucleotide sequence ID" value="NZ_JANPWE010000010.1"/>
</dbReference>
<dbReference type="Gene3D" id="2.40.50.1070">
    <property type="match status" value="1"/>
</dbReference>
<dbReference type="GO" id="GO:0032259">
    <property type="term" value="P:methylation"/>
    <property type="evidence" value="ECO:0007669"/>
    <property type="project" value="UniProtKB-KW"/>
</dbReference>
<dbReference type="EMBL" id="JANPWE010000010">
    <property type="protein sequence ID" value="MCR6546693.1"/>
    <property type="molecule type" value="Genomic_DNA"/>
</dbReference>
<dbReference type="InterPro" id="IPR010280">
    <property type="entry name" value="U5_MeTrfase_fam"/>
</dbReference>
<evidence type="ECO:0000313" key="7">
    <source>
        <dbReference type="Proteomes" id="UP001524944"/>
    </source>
</evidence>
<feature type="binding site" evidence="4">
    <location>
        <position position="311"/>
    </location>
    <ligand>
        <name>S-adenosyl-L-methionine</name>
        <dbReference type="ChEBI" id="CHEBI:59789"/>
    </ligand>
</feature>
<protein>
    <submittedName>
        <fullName evidence="6">23S rRNA (Uracil(1939)-C(5))-methyltransferase RlmD</fullName>
        <ecNumber evidence="6">2.1.1.190</ecNumber>
    </submittedName>
</protein>
<proteinExistence type="inferred from homology"/>
<dbReference type="PROSITE" id="PS50926">
    <property type="entry name" value="TRAM"/>
    <property type="match status" value="1"/>
</dbReference>
<keyword evidence="2 4" id="KW-0808">Transferase</keyword>
<dbReference type="NCBIfam" id="TIGR00479">
    <property type="entry name" value="rumA"/>
    <property type="match status" value="1"/>
</dbReference>
<gene>
    <name evidence="6" type="primary">rlmD</name>
    <name evidence="6" type="ORF">NVS47_14415</name>
</gene>
<feature type="binding site" evidence="4">
    <location>
        <position position="282"/>
    </location>
    <ligand>
        <name>S-adenosyl-L-methionine</name>
        <dbReference type="ChEBI" id="CHEBI:59789"/>
    </ligand>
</feature>